<dbReference type="Proteomes" id="UP001359886">
    <property type="component" value="Unassembled WGS sequence"/>
</dbReference>
<evidence type="ECO:0000313" key="4">
    <source>
        <dbReference type="Proteomes" id="UP001359886"/>
    </source>
</evidence>
<feature type="domain" description="DUF112" evidence="2">
    <location>
        <begin position="23"/>
        <end position="443"/>
    </location>
</feature>
<feature type="transmembrane region" description="Helical" evidence="1">
    <location>
        <begin position="63"/>
        <end position="84"/>
    </location>
</feature>
<feature type="transmembrane region" description="Helical" evidence="1">
    <location>
        <begin position="168"/>
        <end position="186"/>
    </location>
</feature>
<dbReference type="PANTHER" id="PTHR35342">
    <property type="entry name" value="TRICARBOXYLIC TRANSPORT PROTEIN"/>
    <property type="match status" value="1"/>
</dbReference>
<name>A0AAW9R534_9GAMM</name>
<accession>A0AAW9R534</accession>
<feature type="transmembrane region" description="Helical" evidence="1">
    <location>
        <begin position="111"/>
        <end position="134"/>
    </location>
</feature>
<feature type="transmembrane region" description="Helical" evidence="1">
    <location>
        <begin position="206"/>
        <end position="226"/>
    </location>
</feature>
<feature type="transmembrane region" description="Helical" evidence="1">
    <location>
        <begin position="359"/>
        <end position="381"/>
    </location>
</feature>
<sequence>MDSSVMDAAWEALRLVLSWPYIVYPIAGTLLAMAFSATPGLNSASLMALAIPVTIAWDPLPVMLLFGAFVGGATFMGSITAILFNIPGKASNAVVLLDGYPMTVQGHAREAIGAAATSSALGATVGVLMLVVMLPFMRSAALALGPAEYLMIAIWGLTTLAALSGGSLLRGLVAAGLGFQLAFIGYDPRTAELRFTFGLDYLSDGLSLVPVLLGLFAIAEVLDLMASGRETLAPRRTPDPLRGRVGGGIRAVFRHFPLFLRSSVLGTVIGAIPGIGGSVAGFIAYGQASQTAADPSEFGKGDVRGVIAPEAANDAKDGGALIPTLALGIPGGTGTALLLGVLTLHGLTPGREMLTDHLVLVFVLIWSLFLSNWLTSLLGIALVNPMARLTTVRAGRLIPVILVLAAVGAVQYRGLLADLVCAVVFGFIGYRMKRVGWPRIPLVMALVLAPLFENSLHLTLRLHELGRIDFWSRPLVIVLLVLTATSLVLPVMRARLRAWRQRGG</sequence>
<dbReference type="AlphaFoldDB" id="A0AAW9R534"/>
<evidence type="ECO:0000259" key="2">
    <source>
        <dbReference type="Pfam" id="PF01970"/>
    </source>
</evidence>
<reference evidence="3 4" key="1">
    <citation type="submission" date="2024-02" db="EMBL/GenBank/DDBJ databases">
        <title>A novel Wenzhouxiangellaceae bacterium, isolated from coastal sediments.</title>
        <authorList>
            <person name="Du Z.-J."/>
            <person name="Ye Y.-Q."/>
            <person name="Zhang X.-Y."/>
        </authorList>
    </citation>
    <scope>NUCLEOTIDE SEQUENCE [LARGE SCALE GENOMIC DNA]</scope>
    <source>
        <strain evidence="3 4">CH-27</strain>
    </source>
</reference>
<evidence type="ECO:0000313" key="3">
    <source>
        <dbReference type="EMBL" id="MEJ8566444.1"/>
    </source>
</evidence>
<protein>
    <submittedName>
        <fullName evidence="3">Tripartite tricarboxylate transporter permease</fullName>
    </submittedName>
</protein>
<dbReference type="RefSeq" id="WP_354693763.1">
    <property type="nucleotide sequence ID" value="NZ_JAZHOG010000001.1"/>
</dbReference>
<feature type="transmembrane region" description="Helical" evidence="1">
    <location>
        <begin position="470"/>
        <end position="492"/>
    </location>
</feature>
<feature type="transmembrane region" description="Helical" evidence="1">
    <location>
        <begin position="140"/>
        <end position="161"/>
    </location>
</feature>
<proteinExistence type="predicted"/>
<organism evidence="3 4">
    <name type="scientific">Elongatibacter sediminis</name>
    <dbReference type="NCBI Taxonomy" id="3119006"/>
    <lineage>
        <taxon>Bacteria</taxon>
        <taxon>Pseudomonadati</taxon>
        <taxon>Pseudomonadota</taxon>
        <taxon>Gammaproteobacteria</taxon>
        <taxon>Chromatiales</taxon>
        <taxon>Wenzhouxiangellaceae</taxon>
        <taxon>Elongatibacter</taxon>
    </lineage>
</organism>
<evidence type="ECO:0000256" key="1">
    <source>
        <dbReference type="SAM" id="Phobius"/>
    </source>
</evidence>
<feature type="transmembrane region" description="Helical" evidence="1">
    <location>
        <begin position="440"/>
        <end position="458"/>
    </location>
</feature>
<feature type="transmembrane region" description="Helical" evidence="1">
    <location>
        <begin position="12"/>
        <end position="33"/>
    </location>
</feature>
<feature type="transmembrane region" description="Helical" evidence="1">
    <location>
        <begin position="401"/>
        <end position="428"/>
    </location>
</feature>
<dbReference type="Pfam" id="PF01970">
    <property type="entry name" value="TctA"/>
    <property type="match status" value="1"/>
</dbReference>
<dbReference type="InterPro" id="IPR002823">
    <property type="entry name" value="DUF112_TM"/>
</dbReference>
<dbReference type="PANTHER" id="PTHR35342:SF5">
    <property type="entry name" value="TRICARBOXYLIC TRANSPORT PROTEIN"/>
    <property type="match status" value="1"/>
</dbReference>
<keyword evidence="1" id="KW-0472">Membrane</keyword>
<gene>
    <name evidence="3" type="ORF">V3330_02295</name>
</gene>
<feature type="transmembrane region" description="Helical" evidence="1">
    <location>
        <begin position="325"/>
        <end position="347"/>
    </location>
</feature>
<dbReference type="EMBL" id="JAZHOG010000001">
    <property type="protein sequence ID" value="MEJ8566444.1"/>
    <property type="molecule type" value="Genomic_DNA"/>
</dbReference>
<comment type="caution">
    <text evidence="3">The sequence shown here is derived from an EMBL/GenBank/DDBJ whole genome shotgun (WGS) entry which is preliminary data.</text>
</comment>
<keyword evidence="1" id="KW-1133">Transmembrane helix</keyword>
<keyword evidence="1" id="KW-0812">Transmembrane</keyword>
<feature type="transmembrane region" description="Helical" evidence="1">
    <location>
        <begin position="264"/>
        <end position="285"/>
    </location>
</feature>
<keyword evidence="4" id="KW-1185">Reference proteome</keyword>